<comment type="cofactor">
    <cofactor evidence="3">
        <name>Mn(2+)</name>
        <dbReference type="ChEBI" id="CHEBI:29035"/>
    </cofactor>
    <text evidence="3">The Mn(2+) ion enhances activity.</text>
</comment>
<feature type="domain" description="Peptidase M20 dimerisation" evidence="4">
    <location>
        <begin position="185"/>
        <end position="279"/>
    </location>
</feature>
<dbReference type="NCBIfam" id="TIGR01891">
    <property type="entry name" value="amidohydrolases"/>
    <property type="match status" value="1"/>
</dbReference>
<evidence type="ECO:0000313" key="6">
    <source>
        <dbReference type="Proteomes" id="UP000515909"/>
    </source>
</evidence>
<dbReference type="GO" id="GO:0046872">
    <property type="term" value="F:metal ion binding"/>
    <property type="evidence" value="ECO:0007669"/>
    <property type="project" value="UniProtKB-KW"/>
</dbReference>
<evidence type="ECO:0000256" key="1">
    <source>
        <dbReference type="ARBA" id="ARBA00006153"/>
    </source>
</evidence>
<dbReference type="PANTHER" id="PTHR11014:SF63">
    <property type="entry name" value="METALLOPEPTIDASE, PUTATIVE (AFU_ORTHOLOGUE AFUA_6G09600)-RELATED"/>
    <property type="match status" value="1"/>
</dbReference>
<evidence type="ECO:0000256" key="2">
    <source>
        <dbReference type="ARBA" id="ARBA00022801"/>
    </source>
</evidence>
<keyword evidence="3" id="KW-0479">Metal-binding</keyword>
<dbReference type="PIRSF" id="PIRSF005962">
    <property type="entry name" value="Pept_M20D_amidohydro"/>
    <property type="match status" value="1"/>
</dbReference>
<keyword evidence="2 5" id="KW-0378">Hydrolase</keyword>
<feature type="binding site" evidence="3">
    <location>
        <position position="137"/>
    </location>
    <ligand>
        <name>Mn(2+)</name>
        <dbReference type="ChEBI" id="CHEBI:29035"/>
        <label>2</label>
    </ligand>
</feature>
<accession>A0A7G8T922</accession>
<organism evidence="5 6">
    <name type="scientific">Caproicibacter fermentans</name>
    <dbReference type="NCBI Taxonomy" id="2576756"/>
    <lineage>
        <taxon>Bacteria</taxon>
        <taxon>Bacillati</taxon>
        <taxon>Bacillota</taxon>
        <taxon>Clostridia</taxon>
        <taxon>Eubacteriales</taxon>
        <taxon>Acutalibacteraceae</taxon>
        <taxon>Caproicibacter</taxon>
    </lineage>
</organism>
<evidence type="ECO:0000256" key="3">
    <source>
        <dbReference type="PIRSR" id="PIRSR005962-1"/>
    </source>
</evidence>
<dbReference type="Pfam" id="PF01546">
    <property type="entry name" value="Peptidase_M20"/>
    <property type="match status" value="1"/>
</dbReference>
<dbReference type="Gene3D" id="3.30.70.360">
    <property type="match status" value="1"/>
</dbReference>
<dbReference type="Pfam" id="PF07687">
    <property type="entry name" value="M20_dimer"/>
    <property type="match status" value="1"/>
</dbReference>
<feature type="binding site" evidence="3">
    <location>
        <position position="361"/>
    </location>
    <ligand>
        <name>Mn(2+)</name>
        <dbReference type="ChEBI" id="CHEBI:29035"/>
        <label>2</label>
    </ligand>
</feature>
<feature type="binding site" evidence="3">
    <location>
        <position position="103"/>
    </location>
    <ligand>
        <name>Mn(2+)</name>
        <dbReference type="ChEBI" id="CHEBI:29035"/>
        <label>2</label>
    </ligand>
</feature>
<name>A0A7G8T922_9FIRM</name>
<dbReference type="InterPro" id="IPR011650">
    <property type="entry name" value="Peptidase_M20_dimer"/>
</dbReference>
<keyword evidence="3" id="KW-0464">Manganese</keyword>
<dbReference type="RefSeq" id="WP_187035288.1">
    <property type="nucleotide sequence ID" value="NZ_CP060286.1"/>
</dbReference>
<reference evidence="5 6" key="1">
    <citation type="submission" date="2020-08" db="EMBL/GenBank/DDBJ databases">
        <title>The isolate Caproiciproducens sp. 7D4C2 produces n-caproate at mildly acidic conditions from hexoses: genome and rBOX comparison with related strains and chain-elongating bacteria.</title>
        <authorList>
            <person name="Esquivel-Elizondo S."/>
            <person name="Bagci C."/>
            <person name="Temovska M."/>
            <person name="Jeon B.S."/>
            <person name="Bessarab I."/>
            <person name="Williams R.B.H."/>
            <person name="Huson D.H."/>
            <person name="Angenent L.T."/>
        </authorList>
    </citation>
    <scope>NUCLEOTIDE SEQUENCE [LARGE SCALE GENOMIC DNA]</scope>
    <source>
        <strain evidence="5 6">7D4C2</strain>
    </source>
</reference>
<feature type="binding site" evidence="3">
    <location>
        <position position="101"/>
    </location>
    <ligand>
        <name>Mn(2+)</name>
        <dbReference type="ChEBI" id="CHEBI:29035"/>
        <label>2</label>
    </ligand>
</feature>
<dbReference type="InterPro" id="IPR036264">
    <property type="entry name" value="Bact_exopeptidase_dim_dom"/>
</dbReference>
<dbReference type="Proteomes" id="UP000515909">
    <property type="component" value="Chromosome"/>
</dbReference>
<dbReference type="PANTHER" id="PTHR11014">
    <property type="entry name" value="PEPTIDASE M20 FAMILY MEMBER"/>
    <property type="match status" value="1"/>
</dbReference>
<sequence>MVIKELAEQYDAFIIEKRRAYHQHPELSWKEENTTQSIQADLEAMGIETKRFDGKTGVVGLIRGGAPGKTVMLRADIDALPIEEHADVPFRSQNQGVMHACGHDCHIAMLLGAAKILSAVRQELHGNVKLIFQAAEETCHGAEYYVQQGLLDGVDAIMGMHIWGTLDAPKINVQQGGRMASCDNFKIVVRGKACHGSAPHMGTDAIVAAASVIMNLQTFASRRNDPLNPLVISIGTVHGGNAFNIIADRVEMEGTIRTYSRELRKNIETMMREIIVNTAKACGAEASLEYWQFPGPIINEQENLNRIAKNAAVKLYGESGTAPLEKMTGSEDFAYFMEKIPGIYAFIGCRNPEIGATYGNHSDKFKVDETALHRGAAFYAQFAKDFLDEK</sequence>
<dbReference type="InterPro" id="IPR002933">
    <property type="entry name" value="Peptidase_M20"/>
</dbReference>
<gene>
    <name evidence="5" type="ORF">HCR03_15665</name>
</gene>
<comment type="similarity">
    <text evidence="1">Belongs to the peptidase M20 family.</text>
</comment>
<dbReference type="EMBL" id="CP060286">
    <property type="protein sequence ID" value="QNK40113.1"/>
    <property type="molecule type" value="Genomic_DNA"/>
</dbReference>
<dbReference type="InterPro" id="IPR017439">
    <property type="entry name" value="Amidohydrolase"/>
</dbReference>
<dbReference type="KEGG" id="cfem:HCR03_15665"/>
<evidence type="ECO:0000259" key="4">
    <source>
        <dbReference type="Pfam" id="PF07687"/>
    </source>
</evidence>
<dbReference type="GO" id="GO:0016787">
    <property type="term" value="F:hydrolase activity"/>
    <property type="evidence" value="ECO:0007669"/>
    <property type="project" value="UniProtKB-KW"/>
</dbReference>
<evidence type="ECO:0000313" key="5">
    <source>
        <dbReference type="EMBL" id="QNK40113.1"/>
    </source>
</evidence>
<feature type="binding site" evidence="3">
    <location>
        <position position="161"/>
    </location>
    <ligand>
        <name>Mn(2+)</name>
        <dbReference type="ChEBI" id="CHEBI:29035"/>
        <label>2</label>
    </ligand>
</feature>
<dbReference type="AlphaFoldDB" id="A0A7G8T922"/>
<protein>
    <submittedName>
        <fullName evidence="5">Amidohydrolase</fullName>
    </submittedName>
</protein>
<dbReference type="Gene3D" id="3.40.630.10">
    <property type="entry name" value="Zn peptidases"/>
    <property type="match status" value="1"/>
</dbReference>
<dbReference type="SUPFAM" id="SSF55031">
    <property type="entry name" value="Bacterial exopeptidase dimerisation domain"/>
    <property type="match status" value="1"/>
</dbReference>
<dbReference type="SUPFAM" id="SSF53187">
    <property type="entry name" value="Zn-dependent exopeptidases"/>
    <property type="match status" value="1"/>
</dbReference>
<proteinExistence type="inferred from homology"/>
<dbReference type="FunFam" id="3.30.70.360:FF:000014">
    <property type="entry name" value="N-acyl-L-amino acid amidohydrolase"/>
    <property type="match status" value="1"/>
</dbReference>